<evidence type="ECO:0000313" key="1">
    <source>
        <dbReference type="EMBL" id="QBZ64247.1"/>
    </source>
</evidence>
<accession>A0A4P7NPK7</accession>
<protein>
    <submittedName>
        <fullName evidence="1">Uncharacterized protein</fullName>
    </submittedName>
</protein>
<feature type="non-terminal residue" evidence="1">
    <location>
        <position position="1"/>
    </location>
</feature>
<dbReference type="EMBL" id="CP034209">
    <property type="protein sequence ID" value="QBZ64247.1"/>
    <property type="molecule type" value="Genomic_DNA"/>
</dbReference>
<gene>
    <name evidence="1" type="ORF">PoMZ_05941</name>
</gene>
<reference evidence="1 2" key="1">
    <citation type="journal article" date="2019" name="Mol. Biol. Evol.">
        <title>Blast fungal genomes show frequent chromosomal changes, gene gains and losses, and effector gene turnover.</title>
        <authorList>
            <person name="Gomez Luciano L.B."/>
            <person name="Jason Tsai I."/>
            <person name="Chuma I."/>
            <person name="Tosa Y."/>
            <person name="Chen Y.H."/>
            <person name="Li J.Y."/>
            <person name="Li M.Y."/>
            <person name="Jade Lu M.Y."/>
            <person name="Nakayashiki H."/>
            <person name="Li W.H."/>
        </authorList>
    </citation>
    <scope>NUCLEOTIDE SEQUENCE [LARGE SCALE GENOMIC DNA]</scope>
    <source>
        <strain evidence="1">MZ5-1-6</strain>
    </source>
</reference>
<dbReference type="AlphaFoldDB" id="A0A4P7NPK7"/>
<organism evidence="1 2">
    <name type="scientific">Pyricularia oryzae</name>
    <name type="common">Rice blast fungus</name>
    <name type="synonym">Magnaporthe oryzae</name>
    <dbReference type="NCBI Taxonomy" id="318829"/>
    <lineage>
        <taxon>Eukaryota</taxon>
        <taxon>Fungi</taxon>
        <taxon>Dikarya</taxon>
        <taxon>Ascomycota</taxon>
        <taxon>Pezizomycotina</taxon>
        <taxon>Sordariomycetes</taxon>
        <taxon>Sordariomycetidae</taxon>
        <taxon>Magnaporthales</taxon>
        <taxon>Pyriculariaceae</taxon>
        <taxon>Pyricularia</taxon>
    </lineage>
</organism>
<evidence type="ECO:0000313" key="2">
    <source>
        <dbReference type="Proteomes" id="UP000294847"/>
    </source>
</evidence>
<proteinExistence type="predicted"/>
<name>A0A4P7NPK7_PYROR</name>
<dbReference type="Proteomes" id="UP000294847">
    <property type="component" value="Chromosome 6"/>
</dbReference>
<sequence length="74" mass="7942">SSNVEYHVSGTPFTPRPSIGRQEIVAYPTITRVFSVLKPISQDVGDEIILSCGGSGLFDKNFVSKSTTPKAGKQ</sequence>